<evidence type="ECO:0000259" key="6">
    <source>
        <dbReference type="Pfam" id="PF24568"/>
    </source>
</evidence>
<reference evidence="7 8" key="1">
    <citation type="submission" date="2019-05" db="EMBL/GenBank/DDBJ databases">
        <title>Complete genome sequencing of Anaerostipes rhamnosivorans.</title>
        <authorList>
            <person name="Bui T.P.N."/>
            <person name="de Vos W.M."/>
        </authorList>
    </citation>
    <scope>NUCLEOTIDE SEQUENCE [LARGE SCALE GENOMIC DNA]</scope>
    <source>
        <strain evidence="7 8">1y2</strain>
    </source>
</reference>
<evidence type="ECO:0000256" key="1">
    <source>
        <dbReference type="ARBA" id="ARBA00022729"/>
    </source>
</evidence>
<dbReference type="EMBL" id="CP040058">
    <property type="protein sequence ID" value="QCP36601.1"/>
    <property type="molecule type" value="Genomic_DNA"/>
</dbReference>
<feature type="chain" id="PRO_5038743566" evidence="4">
    <location>
        <begin position="24"/>
        <end position="403"/>
    </location>
</feature>
<feature type="signal peptide" evidence="4">
    <location>
        <begin position="1"/>
        <end position="23"/>
    </location>
</feature>
<protein>
    <submittedName>
        <fullName evidence="7">Membrane protein related to metalloendopeptidase</fullName>
    </submittedName>
</protein>
<sequence length="403" mass="43932">MKRKYYNVLAFLLIGSLCFTALPAVTVKAKSKTEDLKDKSKKKEEENKQLEKKVADMEKQIQEMDQKIEKASNKADRLEKKLKDTKKQVEVTKQKLGEAKASKEKQYKIMSKRIKYLYENGSAGYIDVIVQAKSFNEFLTRLDYVSKISNYDNNMFRKLRKTQDSIALASKKLEKSYQEIKTVTKEAKEEENKIVSLADGKKAKLTQFQQKIASNKDLMQKYQDRLNSYDTASNTPSGGSSGSNSSSGSSGGSSSGSSGGSSSGSHHSGGGSSSSSSLTWPVPSCHTITSPYGNRTHPVQGGTKFHEGIDIGAPKGSTVVAAGSGTVEVAGYSPYNGNWVKIDHGNGLETLYLHNSSLNVSAGQRVRRGQKIASSGSTGMSTGPHVHFAVKKNGSYVNPMNYL</sequence>
<dbReference type="RefSeq" id="WP_137329803.1">
    <property type="nucleotide sequence ID" value="NZ_CP040058.1"/>
</dbReference>
<dbReference type="Pfam" id="PF24568">
    <property type="entry name" value="CC_PcsB"/>
    <property type="match status" value="1"/>
</dbReference>
<organism evidence="7 8">
    <name type="scientific">Anaerostipes rhamnosivorans</name>
    <dbReference type="NCBI Taxonomy" id="1229621"/>
    <lineage>
        <taxon>Bacteria</taxon>
        <taxon>Bacillati</taxon>
        <taxon>Bacillota</taxon>
        <taxon>Clostridia</taxon>
        <taxon>Lachnospirales</taxon>
        <taxon>Lachnospiraceae</taxon>
        <taxon>Anaerostipes</taxon>
    </lineage>
</organism>
<dbReference type="OrthoDB" id="9809488at2"/>
<feature type="coiled-coil region" evidence="2">
    <location>
        <begin position="170"/>
        <end position="225"/>
    </location>
</feature>
<name>A0A4P8IHV1_9FIRM</name>
<feature type="region of interest" description="Disordered" evidence="3">
    <location>
        <begin position="228"/>
        <end position="282"/>
    </location>
</feature>
<dbReference type="InterPro" id="IPR050570">
    <property type="entry name" value="Cell_wall_metabolism_enzyme"/>
</dbReference>
<keyword evidence="1 4" id="KW-0732">Signal</keyword>
<keyword evidence="2" id="KW-0175">Coiled coil</keyword>
<feature type="domain" description="M23ase beta-sheet core" evidence="5">
    <location>
        <begin position="304"/>
        <end position="399"/>
    </location>
</feature>
<dbReference type="PANTHER" id="PTHR21666:SF289">
    <property type="entry name" value="L-ALA--D-GLU ENDOPEPTIDASE"/>
    <property type="match status" value="1"/>
</dbReference>
<dbReference type="KEGG" id="arf:AR1Y2_3147"/>
<feature type="compositionally biased region" description="Gly residues" evidence="3">
    <location>
        <begin position="249"/>
        <end position="272"/>
    </location>
</feature>
<dbReference type="Gene3D" id="6.10.250.3150">
    <property type="match status" value="1"/>
</dbReference>
<dbReference type="Gene3D" id="2.70.70.10">
    <property type="entry name" value="Glucose Permease (Domain IIA)"/>
    <property type="match status" value="1"/>
</dbReference>
<dbReference type="PANTHER" id="PTHR21666">
    <property type="entry name" value="PEPTIDASE-RELATED"/>
    <property type="match status" value="1"/>
</dbReference>
<dbReference type="Proteomes" id="UP000298653">
    <property type="component" value="Chromosome"/>
</dbReference>
<feature type="region of interest" description="Disordered" evidence="3">
    <location>
        <begin position="32"/>
        <end position="53"/>
    </location>
</feature>
<evidence type="ECO:0000256" key="2">
    <source>
        <dbReference type="SAM" id="Coils"/>
    </source>
</evidence>
<evidence type="ECO:0000313" key="7">
    <source>
        <dbReference type="EMBL" id="QCP36601.1"/>
    </source>
</evidence>
<dbReference type="InterPro" id="IPR011055">
    <property type="entry name" value="Dup_hybrid_motif"/>
</dbReference>
<evidence type="ECO:0000313" key="8">
    <source>
        <dbReference type="Proteomes" id="UP000298653"/>
    </source>
</evidence>
<dbReference type="Pfam" id="PF01551">
    <property type="entry name" value="Peptidase_M23"/>
    <property type="match status" value="1"/>
</dbReference>
<evidence type="ECO:0000256" key="4">
    <source>
        <dbReference type="SAM" id="SignalP"/>
    </source>
</evidence>
<dbReference type="InterPro" id="IPR057309">
    <property type="entry name" value="PcsB_CC"/>
</dbReference>
<evidence type="ECO:0000259" key="5">
    <source>
        <dbReference type="Pfam" id="PF01551"/>
    </source>
</evidence>
<dbReference type="SUPFAM" id="SSF51261">
    <property type="entry name" value="Duplicated hybrid motif"/>
    <property type="match status" value="1"/>
</dbReference>
<gene>
    <name evidence="7" type="ORF">AR1Y2_3147</name>
</gene>
<accession>A0A4P8IHV1</accession>
<keyword evidence="8" id="KW-1185">Reference proteome</keyword>
<dbReference type="InterPro" id="IPR016047">
    <property type="entry name" value="M23ase_b-sheet_dom"/>
</dbReference>
<dbReference type="AlphaFoldDB" id="A0A4P8IHV1"/>
<evidence type="ECO:0000256" key="3">
    <source>
        <dbReference type="SAM" id="MobiDB-lite"/>
    </source>
</evidence>
<proteinExistence type="predicted"/>
<dbReference type="GO" id="GO:0004222">
    <property type="term" value="F:metalloendopeptidase activity"/>
    <property type="evidence" value="ECO:0007669"/>
    <property type="project" value="TreeGrafter"/>
</dbReference>
<feature type="domain" description="Peptidoglycan hydrolase PcsB coiled-coil" evidence="6">
    <location>
        <begin position="100"/>
        <end position="166"/>
    </location>
</feature>
<dbReference type="CDD" id="cd12797">
    <property type="entry name" value="M23_peptidase"/>
    <property type="match status" value="1"/>
</dbReference>